<dbReference type="Proteomes" id="UP000078512">
    <property type="component" value="Unassembled WGS sequence"/>
</dbReference>
<sequence>MYDEITKSYSKVPAELVSLFTKNCQTCLGVRKYSKNKRPILNEFEYPGHQQTPTPQPQPQSQHCASQQQQQQYHHHVQQQQQQQQQQQASHHPHLQLTCNTTGLGHHYGQHSSQSMHGIMTTKTEHGTISPISPMMHHSGSGFFGSNGHLHSAYSQAAAAAAVAQSQQHHQQQQQQLQQQHHAALASHLNMSMSLSDMSLGGHLNTSSSTTTDDNPSILSKMELHQLMHPGHHHHSQSHHYHSMMSSGLHSPTDLPEHHFLPQQEASPEASSVGDYSPMLSQQYLSHNQQQQQQQQQNDYTNSFSSYSAALSLSAYQQNQHHLQQQQDQSTTSSMSPSPILSQAQLFKKQVQHEHHRFQQQQQQHRFLPEGLMGADLTTTSSTQSAVPSMHITTSFSAAVAAAAAAAVSSIPTPTSASPLSNLLDDHEDQCHDFSEVHQHHHVEMTVADL</sequence>
<feature type="region of interest" description="Disordered" evidence="1">
    <location>
        <begin position="197"/>
        <end position="217"/>
    </location>
</feature>
<gene>
    <name evidence="2" type="ORF">K457DRAFT_126195</name>
</gene>
<dbReference type="EMBL" id="KV442044">
    <property type="protein sequence ID" value="OAQ28942.1"/>
    <property type="molecule type" value="Genomic_DNA"/>
</dbReference>
<feature type="region of interest" description="Disordered" evidence="1">
    <location>
        <begin position="230"/>
        <end position="276"/>
    </location>
</feature>
<evidence type="ECO:0000313" key="2">
    <source>
        <dbReference type="EMBL" id="OAQ28942.1"/>
    </source>
</evidence>
<organism evidence="2 3">
    <name type="scientific">Linnemannia elongata AG-77</name>
    <dbReference type="NCBI Taxonomy" id="1314771"/>
    <lineage>
        <taxon>Eukaryota</taxon>
        <taxon>Fungi</taxon>
        <taxon>Fungi incertae sedis</taxon>
        <taxon>Mucoromycota</taxon>
        <taxon>Mortierellomycotina</taxon>
        <taxon>Mortierellomycetes</taxon>
        <taxon>Mortierellales</taxon>
        <taxon>Mortierellaceae</taxon>
        <taxon>Linnemannia</taxon>
    </lineage>
</organism>
<feature type="compositionally biased region" description="Low complexity" evidence="1">
    <location>
        <begin position="59"/>
        <end position="90"/>
    </location>
</feature>
<feature type="region of interest" description="Disordered" evidence="1">
    <location>
        <begin position="317"/>
        <end position="338"/>
    </location>
</feature>
<keyword evidence="3" id="KW-1185">Reference proteome</keyword>
<protein>
    <submittedName>
        <fullName evidence="2">Uncharacterized protein</fullName>
    </submittedName>
</protein>
<reference evidence="2 3" key="1">
    <citation type="submission" date="2016-05" db="EMBL/GenBank/DDBJ databases">
        <title>Genome sequencing reveals origins of a unique bacterial endosymbiosis in the earliest lineages of terrestrial Fungi.</title>
        <authorList>
            <consortium name="DOE Joint Genome Institute"/>
            <person name="Uehling J."/>
            <person name="Gryganskyi A."/>
            <person name="Hameed K."/>
            <person name="Tschaplinski T."/>
            <person name="Misztal P."/>
            <person name="Wu S."/>
            <person name="Desiro A."/>
            <person name="Vande Pol N."/>
            <person name="Du Z.-Y."/>
            <person name="Zienkiewicz A."/>
            <person name="Zienkiewicz K."/>
            <person name="Morin E."/>
            <person name="Tisserant E."/>
            <person name="Splivallo R."/>
            <person name="Hainaut M."/>
            <person name="Henrissat B."/>
            <person name="Ohm R."/>
            <person name="Kuo A."/>
            <person name="Yan J."/>
            <person name="Lipzen A."/>
            <person name="Nolan M."/>
            <person name="Labutti K."/>
            <person name="Barry K."/>
            <person name="Goldstein A."/>
            <person name="Labbe J."/>
            <person name="Schadt C."/>
            <person name="Tuskan G."/>
            <person name="Grigoriev I."/>
            <person name="Martin F."/>
            <person name="Vilgalys R."/>
            <person name="Bonito G."/>
        </authorList>
    </citation>
    <scope>NUCLEOTIDE SEQUENCE [LARGE SCALE GENOMIC DNA]</scope>
    <source>
        <strain evidence="2 3">AG-77</strain>
    </source>
</reference>
<dbReference type="AlphaFoldDB" id="A0A197JUH6"/>
<evidence type="ECO:0000256" key="1">
    <source>
        <dbReference type="SAM" id="MobiDB-lite"/>
    </source>
</evidence>
<proteinExistence type="predicted"/>
<evidence type="ECO:0000313" key="3">
    <source>
        <dbReference type="Proteomes" id="UP000078512"/>
    </source>
</evidence>
<feature type="region of interest" description="Disordered" evidence="1">
    <location>
        <begin position="165"/>
        <end position="184"/>
    </location>
</feature>
<accession>A0A197JUH6</accession>
<dbReference type="OrthoDB" id="2449673at2759"/>
<feature type="compositionally biased region" description="Low complexity" evidence="1">
    <location>
        <begin position="197"/>
        <end position="212"/>
    </location>
</feature>
<name>A0A197JUH6_9FUNG</name>
<feature type="region of interest" description="Disordered" evidence="1">
    <location>
        <begin position="45"/>
        <end position="113"/>
    </location>
</feature>
<feature type="compositionally biased region" description="Basic residues" evidence="1">
    <location>
        <begin position="230"/>
        <end position="242"/>
    </location>
</feature>